<accession>A0A6G1DIJ5</accession>
<evidence type="ECO:0000313" key="2">
    <source>
        <dbReference type="Proteomes" id="UP000479710"/>
    </source>
</evidence>
<protein>
    <submittedName>
        <fullName evidence="1">Uncharacterized protein</fullName>
    </submittedName>
</protein>
<gene>
    <name evidence="1" type="ORF">E2562_013192</name>
</gene>
<proteinExistence type="predicted"/>
<dbReference type="OrthoDB" id="1657402at2759"/>
<dbReference type="EMBL" id="SPHZ02000006">
    <property type="protein sequence ID" value="KAF0912239.1"/>
    <property type="molecule type" value="Genomic_DNA"/>
</dbReference>
<dbReference type="Proteomes" id="UP000479710">
    <property type="component" value="Unassembled WGS sequence"/>
</dbReference>
<keyword evidence="2" id="KW-1185">Reference proteome</keyword>
<organism evidence="1 2">
    <name type="scientific">Oryza meyeriana var. granulata</name>
    <dbReference type="NCBI Taxonomy" id="110450"/>
    <lineage>
        <taxon>Eukaryota</taxon>
        <taxon>Viridiplantae</taxon>
        <taxon>Streptophyta</taxon>
        <taxon>Embryophyta</taxon>
        <taxon>Tracheophyta</taxon>
        <taxon>Spermatophyta</taxon>
        <taxon>Magnoliopsida</taxon>
        <taxon>Liliopsida</taxon>
        <taxon>Poales</taxon>
        <taxon>Poaceae</taxon>
        <taxon>BOP clade</taxon>
        <taxon>Oryzoideae</taxon>
        <taxon>Oryzeae</taxon>
        <taxon>Oryzinae</taxon>
        <taxon>Oryza</taxon>
        <taxon>Oryza meyeriana</taxon>
    </lineage>
</organism>
<comment type="caution">
    <text evidence="1">The sequence shown here is derived from an EMBL/GenBank/DDBJ whole genome shotgun (WGS) entry which is preliminary data.</text>
</comment>
<evidence type="ECO:0000313" key="1">
    <source>
        <dbReference type="EMBL" id="KAF0912239.1"/>
    </source>
</evidence>
<sequence>MSPLADPYHVPLSWFHPTGNTLVIFEKGGDPTKITFSRRTVAIPYKEALGWAPRRTRDLEKIYALESPKHLQLRQTALEEFSSAKRSIATDLLVDFKLIVLGTAAYYNNLEVYRSALRLVRSMSSRYNFSN</sequence>
<dbReference type="AlphaFoldDB" id="A0A6G1DIJ5"/>
<name>A0A6G1DIJ5_9ORYZ</name>
<reference evidence="1 2" key="1">
    <citation type="submission" date="2019-11" db="EMBL/GenBank/DDBJ databases">
        <title>Whole genome sequence of Oryza granulata.</title>
        <authorList>
            <person name="Li W."/>
        </authorList>
    </citation>
    <scope>NUCLEOTIDE SEQUENCE [LARGE SCALE GENOMIC DNA]</scope>
    <source>
        <strain evidence="2">cv. Menghai</strain>
        <tissue evidence="1">Leaf</tissue>
    </source>
</reference>